<feature type="non-terminal residue" evidence="1">
    <location>
        <position position="127"/>
    </location>
</feature>
<dbReference type="EMBL" id="PYWC01000074">
    <property type="protein sequence ID" value="PWW73765.1"/>
    <property type="molecule type" value="Genomic_DNA"/>
</dbReference>
<gene>
    <name evidence="1" type="ORF">C7212DRAFT_330362</name>
</gene>
<keyword evidence="2" id="KW-1185">Reference proteome</keyword>
<evidence type="ECO:0000313" key="2">
    <source>
        <dbReference type="Proteomes" id="UP000246991"/>
    </source>
</evidence>
<name>A0A317SH56_9PEZI</name>
<dbReference type="Proteomes" id="UP000246991">
    <property type="component" value="Unassembled WGS sequence"/>
</dbReference>
<organism evidence="1 2">
    <name type="scientific">Tuber magnatum</name>
    <name type="common">white Piedmont truffle</name>
    <dbReference type="NCBI Taxonomy" id="42249"/>
    <lineage>
        <taxon>Eukaryota</taxon>
        <taxon>Fungi</taxon>
        <taxon>Dikarya</taxon>
        <taxon>Ascomycota</taxon>
        <taxon>Pezizomycotina</taxon>
        <taxon>Pezizomycetes</taxon>
        <taxon>Pezizales</taxon>
        <taxon>Tuberaceae</taxon>
        <taxon>Tuber</taxon>
    </lineage>
</organism>
<sequence length="127" mass="14262">MVQIKDLPVEILTQIIKGVGTPPVLPSQQHRDYQIYDSQLPQVPSRLAALCTVCKAFRLIATPLLYSDVVIRTTPIRGHTLDPVMLSCFLYEHNSGIEHIRRITVRGHWSGGYPQVAEPIHRAGIKN</sequence>
<dbReference type="OrthoDB" id="1720422at2759"/>
<proteinExistence type="predicted"/>
<accession>A0A317SH56</accession>
<reference evidence="1 2" key="1">
    <citation type="submission" date="2018-03" db="EMBL/GenBank/DDBJ databases">
        <title>Genomes of Pezizomycetes fungi and the evolution of truffles.</title>
        <authorList>
            <person name="Murat C."/>
            <person name="Payen T."/>
            <person name="Noel B."/>
            <person name="Kuo A."/>
            <person name="Martin F.M."/>
        </authorList>
    </citation>
    <scope>NUCLEOTIDE SEQUENCE [LARGE SCALE GENOMIC DNA]</scope>
    <source>
        <strain evidence="1">091103-1</strain>
    </source>
</reference>
<protein>
    <submittedName>
        <fullName evidence="1">Uncharacterized protein</fullName>
    </submittedName>
</protein>
<evidence type="ECO:0000313" key="1">
    <source>
        <dbReference type="EMBL" id="PWW73765.1"/>
    </source>
</evidence>
<comment type="caution">
    <text evidence="1">The sequence shown here is derived from an EMBL/GenBank/DDBJ whole genome shotgun (WGS) entry which is preliminary data.</text>
</comment>
<dbReference type="AlphaFoldDB" id="A0A317SH56"/>